<keyword evidence="3 6" id="KW-1133">Transmembrane helix</keyword>
<feature type="compositionally biased region" description="Basic and acidic residues" evidence="5">
    <location>
        <begin position="141"/>
        <end position="163"/>
    </location>
</feature>
<feature type="transmembrane region" description="Helical" evidence="6">
    <location>
        <begin position="669"/>
        <end position="687"/>
    </location>
</feature>
<feature type="compositionally biased region" description="Basic and acidic residues" evidence="5">
    <location>
        <begin position="223"/>
        <end position="240"/>
    </location>
</feature>
<feature type="compositionally biased region" description="Polar residues" evidence="5">
    <location>
        <begin position="16"/>
        <end position="25"/>
    </location>
</feature>
<feature type="transmembrane region" description="Helical" evidence="6">
    <location>
        <begin position="707"/>
        <end position="725"/>
    </location>
</feature>
<evidence type="ECO:0000256" key="1">
    <source>
        <dbReference type="ARBA" id="ARBA00004141"/>
    </source>
</evidence>
<dbReference type="InterPro" id="IPR036259">
    <property type="entry name" value="MFS_trans_sf"/>
</dbReference>
<evidence type="ECO:0000256" key="4">
    <source>
        <dbReference type="ARBA" id="ARBA00023136"/>
    </source>
</evidence>
<accession>A0A9Q9AZM8</accession>
<sequence>MAHTPEVEDQKVEQLPRTTVPQTTLPFRKKLPWLDTARVGPVDAERLIQPQTSGQTRGQPDSTTFQYIPSALLSDDPRYRPTGSTPEIREATGPPNVRSHSQSSQQPLGLRSSPIVGKAAATSEVLPSYASSEYSSPSTLSDHDSLPKGFPKKDPASYERLIRPIESPVPGLTQRSTHRDENNAAASSREPVSRGTTRPKPNPNPYRPTISHTATPAPAGRRTARETTPEVRRRSTVRKELPAKRVHLAFLQTTSKTVLPQDLHEFTSSSSQSPRGSVPVAKVATRIRQGRKPVKDLSGPSTTTLVPADREIATVLPLNLASVQSSFYKLPGTTKHAVAHHHNAGDAVVRLHNTQHVVAAKYSAIKDDAGLSATSSTEQSMSRTPPRLYHPRSADSVVRDFAYSRTAKQRRCSAGSFERTKYGGAATYYGDHGESVATQPGIRHSVIFAPDTLPVVPVIADPSHHAQPGKHGRVQRAHAQHNLERVASCMPCRPLRRAKLTPAAGLRSVDTAPSAPRHSHSLPDNVSAEPGHPSQLLQSTDRNPGGQDRKESATSDSDAVDLSLKNPRVNHISVKEGEDNYLRRYHKLQPVAREWNIRRKRLTSFIACLNTIFVGLIAGIYAGEVPRIQYQLEDDTHWVIFGNMLLFIGLGLSTLIFWPLPLLHGRRPYTLIAFGIMLPLQIPQAMIVQSPHGSAMLYKVGLLLPRALTGFALGFANVNFLPTLWDL</sequence>
<dbReference type="AlphaFoldDB" id="A0A9Q9AZM8"/>
<feature type="region of interest" description="Disordered" evidence="5">
    <location>
        <begin position="503"/>
        <end position="561"/>
    </location>
</feature>
<feature type="region of interest" description="Disordered" evidence="5">
    <location>
        <begin position="1"/>
        <end position="240"/>
    </location>
</feature>
<organism evidence="7 8">
    <name type="scientific">Septoria linicola</name>
    <dbReference type="NCBI Taxonomy" id="215465"/>
    <lineage>
        <taxon>Eukaryota</taxon>
        <taxon>Fungi</taxon>
        <taxon>Dikarya</taxon>
        <taxon>Ascomycota</taxon>
        <taxon>Pezizomycotina</taxon>
        <taxon>Dothideomycetes</taxon>
        <taxon>Dothideomycetidae</taxon>
        <taxon>Mycosphaerellales</taxon>
        <taxon>Mycosphaerellaceae</taxon>
        <taxon>Septoria</taxon>
    </lineage>
</organism>
<evidence type="ECO:0000256" key="6">
    <source>
        <dbReference type="SAM" id="Phobius"/>
    </source>
</evidence>
<feature type="transmembrane region" description="Helical" evidence="6">
    <location>
        <begin position="602"/>
        <end position="623"/>
    </location>
</feature>
<dbReference type="EMBL" id="CP099422">
    <property type="protein sequence ID" value="USW53591.1"/>
    <property type="molecule type" value="Genomic_DNA"/>
</dbReference>
<comment type="subcellular location">
    <subcellularLocation>
        <location evidence="1">Membrane</location>
        <topology evidence="1">Multi-pass membrane protein</topology>
    </subcellularLocation>
</comment>
<feature type="compositionally biased region" description="Basic and acidic residues" evidence="5">
    <location>
        <begin position="1"/>
        <end position="14"/>
    </location>
</feature>
<reference evidence="7" key="1">
    <citation type="submission" date="2022-06" db="EMBL/GenBank/DDBJ databases">
        <title>Complete genome sequences of two strains of the flax pathogen Septoria linicola.</title>
        <authorList>
            <person name="Lapalu N."/>
            <person name="Simon A."/>
            <person name="Demenou B."/>
            <person name="Paumier D."/>
            <person name="Guillot M.-P."/>
            <person name="Gout L."/>
            <person name="Valade R."/>
        </authorList>
    </citation>
    <scope>NUCLEOTIDE SEQUENCE</scope>
    <source>
        <strain evidence="7">SE15195</strain>
    </source>
</reference>
<keyword evidence="2 6" id="KW-0812">Transmembrane</keyword>
<dbReference type="PANTHER" id="PTHR23502:SF76">
    <property type="entry name" value="POLYAMINE TRANSPORT PROTEIN"/>
    <property type="match status" value="1"/>
</dbReference>
<keyword evidence="4 6" id="KW-0472">Membrane</keyword>
<dbReference type="PANTHER" id="PTHR23502">
    <property type="entry name" value="MAJOR FACILITATOR SUPERFAMILY"/>
    <property type="match status" value="1"/>
</dbReference>
<evidence type="ECO:0000256" key="3">
    <source>
        <dbReference type="ARBA" id="ARBA00022989"/>
    </source>
</evidence>
<dbReference type="GO" id="GO:0022857">
    <property type="term" value="F:transmembrane transporter activity"/>
    <property type="evidence" value="ECO:0007669"/>
    <property type="project" value="TreeGrafter"/>
</dbReference>
<proteinExistence type="predicted"/>
<feature type="compositionally biased region" description="Low complexity" evidence="5">
    <location>
        <begin position="126"/>
        <end position="140"/>
    </location>
</feature>
<protein>
    <submittedName>
        <fullName evidence="7">MFS transporter superfamily</fullName>
    </submittedName>
</protein>
<evidence type="ECO:0000313" key="7">
    <source>
        <dbReference type="EMBL" id="USW53591.1"/>
    </source>
</evidence>
<dbReference type="GO" id="GO:0005886">
    <property type="term" value="C:plasma membrane"/>
    <property type="evidence" value="ECO:0007669"/>
    <property type="project" value="TreeGrafter"/>
</dbReference>
<feature type="transmembrane region" description="Helical" evidence="6">
    <location>
        <begin position="638"/>
        <end position="657"/>
    </location>
</feature>
<feature type="region of interest" description="Disordered" evidence="5">
    <location>
        <begin position="369"/>
        <end position="391"/>
    </location>
</feature>
<dbReference type="Proteomes" id="UP001056384">
    <property type="component" value="Chromosome 5"/>
</dbReference>
<gene>
    <name evidence="7" type="ORF">Slin15195_G069100</name>
</gene>
<evidence type="ECO:0000313" key="8">
    <source>
        <dbReference type="Proteomes" id="UP001056384"/>
    </source>
</evidence>
<dbReference type="SUPFAM" id="SSF103473">
    <property type="entry name" value="MFS general substrate transporter"/>
    <property type="match status" value="1"/>
</dbReference>
<keyword evidence="8" id="KW-1185">Reference proteome</keyword>
<feature type="compositionally biased region" description="Polar residues" evidence="5">
    <location>
        <begin position="98"/>
        <end position="107"/>
    </location>
</feature>
<feature type="compositionally biased region" description="Polar residues" evidence="5">
    <location>
        <begin position="372"/>
        <end position="383"/>
    </location>
</feature>
<feature type="compositionally biased region" description="Polar residues" evidence="5">
    <location>
        <begin position="49"/>
        <end position="67"/>
    </location>
</feature>
<evidence type="ECO:0000256" key="5">
    <source>
        <dbReference type="SAM" id="MobiDB-lite"/>
    </source>
</evidence>
<evidence type="ECO:0000256" key="2">
    <source>
        <dbReference type="ARBA" id="ARBA00022692"/>
    </source>
</evidence>
<name>A0A9Q9AZM8_9PEZI</name>